<keyword evidence="1" id="KW-0732">Signal</keyword>
<evidence type="ECO:0000259" key="2">
    <source>
        <dbReference type="Pfam" id="PF02129"/>
    </source>
</evidence>
<dbReference type="PANTHER" id="PTHR43265:SF1">
    <property type="entry name" value="ESTERASE ESTD"/>
    <property type="match status" value="1"/>
</dbReference>
<gene>
    <name evidence="3" type="ORF">OR37_03628</name>
</gene>
<comment type="caution">
    <text evidence="3">The sequence shown here is derived from an EMBL/GenBank/DDBJ whole genome shotgun (WGS) entry which is preliminary data.</text>
</comment>
<dbReference type="EMBL" id="APMP01000031">
    <property type="protein sequence ID" value="ENZ80505.1"/>
    <property type="molecule type" value="Genomic_DNA"/>
</dbReference>
<evidence type="ECO:0000313" key="3">
    <source>
        <dbReference type="EMBL" id="ENZ80505.1"/>
    </source>
</evidence>
<dbReference type="Proteomes" id="UP000013063">
    <property type="component" value="Unassembled WGS sequence"/>
</dbReference>
<evidence type="ECO:0000256" key="1">
    <source>
        <dbReference type="SAM" id="SignalP"/>
    </source>
</evidence>
<dbReference type="AlphaFoldDB" id="R0CVX2"/>
<feature type="signal peptide" evidence="1">
    <location>
        <begin position="1"/>
        <end position="21"/>
    </location>
</feature>
<dbReference type="GO" id="GO:0052689">
    <property type="term" value="F:carboxylic ester hydrolase activity"/>
    <property type="evidence" value="ECO:0007669"/>
    <property type="project" value="TreeGrafter"/>
</dbReference>
<dbReference type="STRING" id="1292034.OR37_03628"/>
<protein>
    <recommendedName>
        <fullName evidence="2">Xaa-Pro dipeptidyl-peptidase-like domain-containing protein</fullName>
    </recommendedName>
</protein>
<dbReference type="InterPro" id="IPR029058">
    <property type="entry name" value="AB_hydrolase_fold"/>
</dbReference>
<dbReference type="Gene3D" id="3.40.50.1820">
    <property type="entry name" value="alpha/beta hydrolase"/>
    <property type="match status" value="1"/>
</dbReference>
<organism evidence="3 4">
    <name type="scientific">Caulobacter vibrioides OR37</name>
    <dbReference type="NCBI Taxonomy" id="1292034"/>
    <lineage>
        <taxon>Bacteria</taxon>
        <taxon>Pseudomonadati</taxon>
        <taxon>Pseudomonadota</taxon>
        <taxon>Alphaproteobacteria</taxon>
        <taxon>Caulobacterales</taxon>
        <taxon>Caulobacteraceae</taxon>
        <taxon>Caulobacter</taxon>
    </lineage>
</organism>
<sequence precursor="true">MRFLPRAVVAAALLAPAVAAAQVGPIVGDWYGTLQAPGAALPLVFHIKADGTATFDSPAQHALGLAATATVVDGKVSVTLQAIHAGFQGAASADGNSLTGVWTQGDLPLTMTRTAPAAAPAPKRPQTPKPPFPYRAEDVTYVNPASGLKLAGTLTLPRGSGPFPAVLLITGSGTQDRDGTVFDHKPFLLIADALTRRGVAVLRVDDRGAGGSEAGDIAKATSASFATDVAAGVAFLRGRQDIDPARIGLIGHSEGGMIAPLVAAQDPRIAFLVLMAAPGVDGVELLLSQNRAIAEASGAPPTAVEAMLKTKRAWFEAARDARNEDDGRVRLNAVLDRQGAPVGAPTRAQVLSLAAPWWHYTLNTRPADTLKQIKVPVLAIGGSKDLQVPAAANLAAIKTALAGDRDVTTRELPGLNHLLQTAGTGLPDEYGTIEETMAPVALSTIVDWTVAHATKK</sequence>
<dbReference type="RefSeq" id="WP_004623117.1">
    <property type="nucleotide sequence ID" value="NZ_APMP01000031.1"/>
</dbReference>
<dbReference type="SUPFAM" id="SSF53474">
    <property type="entry name" value="alpha/beta-Hydrolases"/>
    <property type="match status" value="1"/>
</dbReference>
<name>R0CVX2_CAUVI</name>
<dbReference type="PANTHER" id="PTHR43265">
    <property type="entry name" value="ESTERASE ESTD"/>
    <property type="match status" value="1"/>
</dbReference>
<dbReference type="OrthoDB" id="9809549at2"/>
<dbReference type="InterPro" id="IPR000383">
    <property type="entry name" value="Xaa-Pro-like_dom"/>
</dbReference>
<dbReference type="InterPro" id="IPR053145">
    <property type="entry name" value="AB_hydrolase_Est10"/>
</dbReference>
<dbReference type="PATRIC" id="fig|1292034.3.peg.3600"/>
<reference evidence="3 4" key="1">
    <citation type="journal article" date="2013" name="Genome Announc.">
        <title>Draft Genome Sequence for Caulobacter sp. Strain OR37, a Bacterium Tolerant to Heavy Metals.</title>
        <authorList>
            <person name="Utturkar S.M."/>
            <person name="Bollmann A."/>
            <person name="Brzoska R.M."/>
            <person name="Klingeman D.M."/>
            <person name="Epstein S.E."/>
            <person name="Palumbo A.V."/>
            <person name="Brown S.D."/>
        </authorList>
    </citation>
    <scope>NUCLEOTIDE SEQUENCE [LARGE SCALE GENOMIC DNA]</scope>
    <source>
        <strain evidence="3 4">OR37</strain>
    </source>
</reference>
<accession>R0CVX2</accession>
<keyword evidence="4" id="KW-1185">Reference proteome</keyword>
<proteinExistence type="predicted"/>
<dbReference type="Pfam" id="PF02129">
    <property type="entry name" value="Peptidase_S15"/>
    <property type="match status" value="1"/>
</dbReference>
<evidence type="ECO:0000313" key="4">
    <source>
        <dbReference type="Proteomes" id="UP000013063"/>
    </source>
</evidence>
<feature type="domain" description="Xaa-Pro dipeptidyl-peptidase-like" evidence="2">
    <location>
        <begin position="147"/>
        <end position="388"/>
    </location>
</feature>
<dbReference type="eggNOG" id="COG1073">
    <property type="taxonomic scope" value="Bacteria"/>
</dbReference>
<feature type="chain" id="PRO_5004339286" description="Xaa-Pro dipeptidyl-peptidase-like domain-containing protein" evidence="1">
    <location>
        <begin position="22"/>
        <end position="456"/>
    </location>
</feature>